<dbReference type="GO" id="GO:0016020">
    <property type="term" value="C:membrane"/>
    <property type="evidence" value="ECO:0007669"/>
    <property type="project" value="InterPro"/>
</dbReference>
<evidence type="ECO:0000256" key="1">
    <source>
        <dbReference type="SAM" id="Coils"/>
    </source>
</evidence>
<organism evidence="5 6">
    <name type="scientific">Tritrichomonas foetus</name>
    <dbReference type="NCBI Taxonomy" id="1144522"/>
    <lineage>
        <taxon>Eukaryota</taxon>
        <taxon>Metamonada</taxon>
        <taxon>Parabasalia</taxon>
        <taxon>Tritrichomonadida</taxon>
        <taxon>Tritrichomonadidae</taxon>
        <taxon>Tritrichomonas</taxon>
    </lineage>
</organism>
<feature type="transmembrane region" description="Helical" evidence="2">
    <location>
        <begin position="201"/>
        <end position="221"/>
    </location>
</feature>
<dbReference type="SUPFAM" id="SSF47661">
    <property type="entry name" value="t-snare proteins"/>
    <property type="match status" value="1"/>
</dbReference>
<evidence type="ECO:0000259" key="3">
    <source>
        <dbReference type="Pfam" id="PF05739"/>
    </source>
</evidence>
<keyword evidence="2" id="KW-1133">Transmembrane helix</keyword>
<sequence length="243" mass="26768">MSAADRASVGIKQMETLLSQITNLSQDIGSFNDGIHLREQIQSKVKDLMDTSKNVKNDIQILRNNDDPAIDPIQSAFDALSGKMRQQLPKVINDLKASSPQGGDGDRGRDVFHQPLIDQQMVDADSDQLALLESEVNQILTTMKEVNALFEKTMQELQSQRHLIISVDKMTSKAAEDMTLGSLELEKAGDHQKKSRKCLCWIFLIILVIVVCVAVFLAVLLTKKKKSSGGSETPETPTNSSSS</sequence>
<proteinExistence type="predicted"/>
<keyword evidence="2" id="KW-0472">Membrane</keyword>
<evidence type="ECO:0000313" key="6">
    <source>
        <dbReference type="Proteomes" id="UP000179807"/>
    </source>
</evidence>
<dbReference type="GeneID" id="94843969"/>
<dbReference type="OrthoDB" id="10516992at2759"/>
<dbReference type="InterPro" id="IPR000727">
    <property type="entry name" value="T_SNARE_dom"/>
</dbReference>
<dbReference type="Pfam" id="PF05739">
    <property type="entry name" value="SNARE"/>
    <property type="match status" value="1"/>
</dbReference>
<dbReference type="GO" id="GO:0016192">
    <property type="term" value="P:vesicle-mediated transport"/>
    <property type="evidence" value="ECO:0007669"/>
    <property type="project" value="InterPro"/>
</dbReference>
<evidence type="ECO:0000313" key="5">
    <source>
        <dbReference type="EMBL" id="OHS99737.1"/>
    </source>
</evidence>
<protein>
    <submittedName>
        <fullName evidence="5">Uncharacterized protein</fullName>
    </submittedName>
</protein>
<dbReference type="Proteomes" id="UP000179807">
    <property type="component" value="Unassembled WGS sequence"/>
</dbReference>
<dbReference type="AlphaFoldDB" id="A0A1J4JM18"/>
<evidence type="ECO:0000256" key="2">
    <source>
        <dbReference type="SAM" id="Phobius"/>
    </source>
</evidence>
<dbReference type="RefSeq" id="XP_068352874.1">
    <property type="nucleotide sequence ID" value="XM_068509265.1"/>
</dbReference>
<dbReference type="InterPro" id="IPR010989">
    <property type="entry name" value="SNARE"/>
</dbReference>
<name>A0A1J4JM18_9EUKA</name>
<keyword evidence="2" id="KW-0812">Transmembrane</keyword>
<gene>
    <name evidence="5" type="ORF">TRFO_33765</name>
</gene>
<feature type="domain" description="T-SNARE coiled-coil homology" evidence="3">
    <location>
        <begin position="171"/>
        <end position="211"/>
    </location>
</feature>
<reference evidence="5" key="1">
    <citation type="submission" date="2016-10" db="EMBL/GenBank/DDBJ databases">
        <authorList>
            <person name="Benchimol M."/>
            <person name="Almeida L.G."/>
            <person name="Vasconcelos A.T."/>
            <person name="Perreira-Neves A."/>
            <person name="Rosa I.A."/>
            <person name="Tasca T."/>
            <person name="Bogo M.R."/>
            <person name="de Souza W."/>
        </authorList>
    </citation>
    <scope>NUCLEOTIDE SEQUENCE [LARGE SCALE GENOMIC DNA]</scope>
    <source>
        <strain evidence="5">K</strain>
    </source>
</reference>
<dbReference type="Pfam" id="PF14523">
    <property type="entry name" value="Syntaxin_2"/>
    <property type="match status" value="1"/>
</dbReference>
<keyword evidence="1" id="KW-0175">Coiled coil</keyword>
<evidence type="ECO:0000259" key="4">
    <source>
        <dbReference type="Pfam" id="PF14523"/>
    </source>
</evidence>
<dbReference type="InterPro" id="IPR006011">
    <property type="entry name" value="Syntaxin_N"/>
</dbReference>
<feature type="domain" description="Syntaxin N-terminal" evidence="4">
    <location>
        <begin position="8"/>
        <end position="98"/>
    </location>
</feature>
<accession>A0A1J4JM18</accession>
<dbReference type="Gene3D" id="1.20.5.110">
    <property type="match status" value="1"/>
</dbReference>
<keyword evidence="6" id="KW-1185">Reference proteome</keyword>
<dbReference type="VEuPathDB" id="TrichDB:TRFO_33765"/>
<feature type="coiled-coil region" evidence="1">
    <location>
        <begin position="38"/>
        <end position="65"/>
    </location>
</feature>
<dbReference type="EMBL" id="MLAK01000990">
    <property type="protein sequence ID" value="OHS99737.1"/>
    <property type="molecule type" value="Genomic_DNA"/>
</dbReference>
<dbReference type="Gene3D" id="1.20.58.70">
    <property type="match status" value="1"/>
</dbReference>
<comment type="caution">
    <text evidence="5">The sequence shown here is derived from an EMBL/GenBank/DDBJ whole genome shotgun (WGS) entry which is preliminary data.</text>
</comment>